<feature type="domain" description="Reverse transcriptase Ty1/copia-type" evidence="1">
    <location>
        <begin position="188"/>
        <end position="271"/>
    </location>
</feature>
<evidence type="ECO:0000313" key="2">
    <source>
        <dbReference type="EMBL" id="RVW68568.1"/>
    </source>
</evidence>
<gene>
    <name evidence="2" type="primary">RE1_919</name>
    <name evidence="2" type="ORF">CK203_064499</name>
</gene>
<sequence length="359" mass="41932">METLVYSRRLKLKSNEILTSEALKESEPVIVPIHWEFGFNPDQIPKNIKEALEIPKWKEAVMEKIRALEKNGTWEVMTLPRGKKPVGCKWVFKVKYKVDGTVERYKARLVAKGFSQTYDIDYIETFALMAKLNTIRVLLSLAANLDWPLHQFDIKNAFLNGELEEEVFMMLPPRFCKEEKETRSNDGRMAILIVYVDDIIRTGDNTREVERLKKVLATKFEVKDLGQMWYFLGMEVAKSRKGISISKRKYVLDLLIEIGMLGCKLSDTPIKARKMIESDEKPVDRERYQRLVGRLIYISHTRPDITFAISVVRQYMHSPKESHLEALYKILRYLKGSLRRGLLFKKDDNKKVEIYTDAD</sequence>
<dbReference type="SUPFAM" id="SSF56672">
    <property type="entry name" value="DNA/RNA polymerases"/>
    <property type="match status" value="1"/>
</dbReference>
<evidence type="ECO:0000259" key="1">
    <source>
        <dbReference type="Pfam" id="PF07727"/>
    </source>
</evidence>
<dbReference type="PANTHER" id="PTHR11439:SF463">
    <property type="entry name" value="REVERSE TRANSCRIPTASE TY1_COPIA-TYPE DOMAIN-CONTAINING PROTEIN"/>
    <property type="match status" value="1"/>
</dbReference>
<dbReference type="Proteomes" id="UP000288805">
    <property type="component" value="Unassembled WGS sequence"/>
</dbReference>
<dbReference type="AlphaFoldDB" id="A0A438G8T5"/>
<dbReference type="InterPro" id="IPR013103">
    <property type="entry name" value="RVT_2"/>
</dbReference>
<reference evidence="2 3" key="1">
    <citation type="journal article" date="2018" name="PLoS Genet.">
        <title>Population sequencing reveals clonal diversity and ancestral inbreeding in the grapevine cultivar Chardonnay.</title>
        <authorList>
            <person name="Roach M.J."/>
            <person name="Johnson D.L."/>
            <person name="Bohlmann J."/>
            <person name="van Vuuren H.J."/>
            <person name="Jones S.J."/>
            <person name="Pretorius I.S."/>
            <person name="Schmidt S.A."/>
            <person name="Borneman A.R."/>
        </authorList>
    </citation>
    <scope>NUCLEOTIDE SEQUENCE [LARGE SCALE GENOMIC DNA]</scope>
    <source>
        <strain evidence="3">cv. Chardonnay</strain>
        <tissue evidence="2">Leaf</tissue>
    </source>
</reference>
<feature type="domain" description="Reverse transcriptase Ty1/copia-type" evidence="1">
    <location>
        <begin position="71"/>
        <end position="181"/>
    </location>
</feature>
<proteinExistence type="predicted"/>
<comment type="caution">
    <text evidence="2">The sequence shown here is derived from an EMBL/GenBank/DDBJ whole genome shotgun (WGS) entry which is preliminary data.</text>
</comment>
<protein>
    <submittedName>
        <fullName evidence="2">Retrovirus-related Pol polyprotein from transposon RE1</fullName>
    </submittedName>
</protein>
<evidence type="ECO:0000313" key="3">
    <source>
        <dbReference type="Proteomes" id="UP000288805"/>
    </source>
</evidence>
<dbReference type="Pfam" id="PF07727">
    <property type="entry name" value="RVT_2"/>
    <property type="match status" value="2"/>
</dbReference>
<organism evidence="2 3">
    <name type="scientific">Vitis vinifera</name>
    <name type="common">Grape</name>
    <dbReference type="NCBI Taxonomy" id="29760"/>
    <lineage>
        <taxon>Eukaryota</taxon>
        <taxon>Viridiplantae</taxon>
        <taxon>Streptophyta</taxon>
        <taxon>Embryophyta</taxon>
        <taxon>Tracheophyta</taxon>
        <taxon>Spermatophyta</taxon>
        <taxon>Magnoliopsida</taxon>
        <taxon>eudicotyledons</taxon>
        <taxon>Gunneridae</taxon>
        <taxon>Pentapetalae</taxon>
        <taxon>rosids</taxon>
        <taxon>Vitales</taxon>
        <taxon>Vitaceae</taxon>
        <taxon>Viteae</taxon>
        <taxon>Vitis</taxon>
    </lineage>
</organism>
<dbReference type="InterPro" id="IPR043502">
    <property type="entry name" value="DNA/RNA_pol_sf"/>
</dbReference>
<dbReference type="EMBL" id="QGNW01000528">
    <property type="protein sequence ID" value="RVW68568.1"/>
    <property type="molecule type" value="Genomic_DNA"/>
</dbReference>
<accession>A0A438G8T5</accession>
<name>A0A438G8T5_VITVI</name>
<dbReference type="PANTHER" id="PTHR11439">
    <property type="entry name" value="GAG-POL-RELATED RETROTRANSPOSON"/>
    <property type="match status" value="1"/>
</dbReference>